<protein>
    <recommendedName>
        <fullName evidence="2 5">DNA mismatch repair protein MutL</fullName>
    </recommendedName>
</protein>
<dbReference type="InterPro" id="IPR002099">
    <property type="entry name" value="MutL/Mlh/PMS"/>
</dbReference>
<dbReference type="Pfam" id="PF01119">
    <property type="entry name" value="DNA_mis_repair"/>
    <property type="match status" value="1"/>
</dbReference>
<dbReference type="Pfam" id="PF08676">
    <property type="entry name" value="MutL_C"/>
    <property type="match status" value="1"/>
</dbReference>
<keyword evidence="8" id="KW-0540">Nuclease</keyword>
<dbReference type="InterPro" id="IPR037198">
    <property type="entry name" value="MutL_C_sf"/>
</dbReference>
<dbReference type="NCBIfam" id="TIGR00585">
    <property type="entry name" value="mutl"/>
    <property type="match status" value="1"/>
</dbReference>
<dbReference type="PANTHER" id="PTHR10073:SF12">
    <property type="entry name" value="DNA MISMATCH REPAIR PROTEIN MLH1"/>
    <property type="match status" value="1"/>
</dbReference>
<dbReference type="Gene3D" id="3.30.1540.20">
    <property type="entry name" value="MutL, C-terminal domain, dimerisation subdomain"/>
    <property type="match status" value="1"/>
</dbReference>
<evidence type="ECO:0000256" key="3">
    <source>
        <dbReference type="ARBA" id="ARBA00022763"/>
    </source>
</evidence>
<evidence type="ECO:0000313" key="8">
    <source>
        <dbReference type="EMBL" id="GMM59433.1"/>
    </source>
</evidence>
<dbReference type="SMART" id="SM00853">
    <property type="entry name" value="MutL_C"/>
    <property type="match status" value="1"/>
</dbReference>
<dbReference type="PANTHER" id="PTHR10073">
    <property type="entry name" value="DNA MISMATCH REPAIR PROTEIN MLH, PMS, MUTL"/>
    <property type="match status" value="1"/>
</dbReference>
<dbReference type="NCBIfam" id="NF000953">
    <property type="entry name" value="PRK00095.2-4"/>
    <property type="match status" value="1"/>
</dbReference>
<gene>
    <name evidence="5 8" type="primary">mutL</name>
    <name evidence="8" type="ORF">NUTIK01_02100</name>
</gene>
<evidence type="ECO:0000256" key="1">
    <source>
        <dbReference type="ARBA" id="ARBA00006082"/>
    </source>
</evidence>
<dbReference type="SMART" id="SM01340">
    <property type="entry name" value="DNA_mis_repair"/>
    <property type="match status" value="1"/>
</dbReference>
<dbReference type="SUPFAM" id="SSF118116">
    <property type="entry name" value="DNA mismatch repair protein MutL"/>
    <property type="match status" value="1"/>
</dbReference>
<dbReference type="EMBL" id="BTFW01000001">
    <property type="protein sequence ID" value="GMM59433.1"/>
    <property type="molecule type" value="Genomic_DNA"/>
</dbReference>
<evidence type="ECO:0000313" key="9">
    <source>
        <dbReference type="Proteomes" id="UP001187221"/>
    </source>
</evidence>
<feature type="domain" description="DNA mismatch repair protein S5" evidence="7">
    <location>
        <begin position="222"/>
        <end position="340"/>
    </location>
</feature>
<dbReference type="Proteomes" id="UP001187221">
    <property type="component" value="Unassembled WGS sequence"/>
</dbReference>
<keyword evidence="8" id="KW-0255">Endonuclease</keyword>
<reference evidence="8 9" key="1">
    <citation type="submission" date="2023-06" db="EMBL/GenBank/DDBJ databases">
        <title>Draft genome sequence of Novosphingobium sp. strain IK01.</title>
        <authorList>
            <person name="Hatamoto M."/>
            <person name="Ikarashi T."/>
            <person name="Yamaguchi T."/>
        </authorList>
    </citation>
    <scope>NUCLEOTIDE SEQUENCE [LARGE SCALE GENOMIC DNA]</scope>
    <source>
        <strain evidence="8 9">IK01</strain>
    </source>
</reference>
<dbReference type="PROSITE" id="PS00058">
    <property type="entry name" value="DNA_MISMATCH_REPAIR_1"/>
    <property type="match status" value="1"/>
</dbReference>
<feature type="domain" description="MutL C-terminal dimerisation" evidence="6">
    <location>
        <begin position="448"/>
        <end position="592"/>
    </location>
</feature>
<accession>A0ABQ6P2E6</accession>
<evidence type="ECO:0000256" key="4">
    <source>
        <dbReference type="ARBA" id="ARBA00023204"/>
    </source>
</evidence>
<dbReference type="InterPro" id="IPR036890">
    <property type="entry name" value="HATPase_C_sf"/>
</dbReference>
<dbReference type="HAMAP" id="MF_00149">
    <property type="entry name" value="DNA_mis_repair"/>
    <property type="match status" value="1"/>
</dbReference>
<dbReference type="InterPro" id="IPR014790">
    <property type="entry name" value="MutL_C"/>
</dbReference>
<dbReference type="InterPro" id="IPR038973">
    <property type="entry name" value="MutL/Mlh/Pms-like"/>
</dbReference>
<dbReference type="Gene3D" id="3.30.1370.100">
    <property type="entry name" value="MutL, C-terminal domain, regulatory subdomain"/>
    <property type="match status" value="1"/>
</dbReference>
<keyword evidence="3 5" id="KW-0227">DNA damage</keyword>
<dbReference type="SUPFAM" id="SSF55874">
    <property type="entry name" value="ATPase domain of HSP90 chaperone/DNA topoisomerase II/histidine kinase"/>
    <property type="match status" value="1"/>
</dbReference>
<comment type="function">
    <text evidence="5">This protein is involved in the repair of mismatches in DNA. It is required for dam-dependent methyl-directed DNA mismatch repair. May act as a 'molecular matchmaker', a protein that promotes the formation of a stable complex between two or more DNA-binding proteins in an ATP-dependent manner without itself being part of a final effector complex.</text>
</comment>
<dbReference type="Pfam" id="PF13589">
    <property type="entry name" value="HATPase_c_3"/>
    <property type="match status" value="1"/>
</dbReference>
<organism evidence="8 9">
    <name type="scientific">Novosphingobium pituita</name>
    <dbReference type="NCBI Taxonomy" id="3056842"/>
    <lineage>
        <taxon>Bacteria</taxon>
        <taxon>Pseudomonadati</taxon>
        <taxon>Pseudomonadota</taxon>
        <taxon>Alphaproteobacteria</taxon>
        <taxon>Sphingomonadales</taxon>
        <taxon>Sphingomonadaceae</taxon>
        <taxon>Novosphingobium</taxon>
    </lineage>
</organism>
<dbReference type="CDD" id="cd00782">
    <property type="entry name" value="MutL_Trans"/>
    <property type="match status" value="1"/>
</dbReference>
<dbReference type="Gene3D" id="3.30.230.10">
    <property type="match status" value="1"/>
</dbReference>
<dbReference type="InterPro" id="IPR013507">
    <property type="entry name" value="DNA_mismatch_S5_2-like"/>
</dbReference>
<keyword evidence="9" id="KW-1185">Reference proteome</keyword>
<dbReference type="InterPro" id="IPR042120">
    <property type="entry name" value="MutL_C_dimsub"/>
</dbReference>
<dbReference type="CDD" id="cd16926">
    <property type="entry name" value="HATPase_MutL-MLH-PMS-like"/>
    <property type="match status" value="1"/>
</dbReference>
<dbReference type="InterPro" id="IPR014721">
    <property type="entry name" value="Ribsml_uS5_D2-typ_fold_subgr"/>
</dbReference>
<dbReference type="InterPro" id="IPR042121">
    <property type="entry name" value="MutL_C_regsub"/>
</dbReference>
<dbReference type="InterPro" id="IPR014762">
    <property type="entry name" value="DNA_mismatch_repair_CS"/>
</dbReference>
<dbReference type="SUPFAM" id="SSF54211">
    <property type="entry name" value="Ribosomal protein S5 domain 2-like"/>
    <property type="match status" value="1"/>
</dbReference>
<comment type="caution">
    <text evidence="8">The sequence shown here is derived from an EMBL/GenBank/DDBJ whole genome shotgun (WGS) entry which is preliminary data.</text>
</comment>
<comment type="similarity">
    <text evidence="1 5">Belongs to the DNA mismatch repair MutL/HexB family.</text>
</comment>
<keyword evidence="4 5" id="KW-0234">DNA repair</keyword>
<evidence type="ECO:0000259" key="7">
    <source>
        <dbReference type="SMART" id="SM01340"/>
    </source>
</evidence>
<sequence length="635" mass="67730">MTASSPSSPASSGAPRVIRRLPDTLINRIAAGEVVERPASALKELVENAIDAGASQISVRLGEGGLSLIEVTDDGCGMRPDEIALALERHATSKLPDEAIELVETLGFRGEALPSIASVARVTIESRSRATDEAWRRVVDHGALASEGPAALPPGTRVRVEDLFGKIPARRKFLRSARSEWAASLDVVRRLAMARPDLGFTLEHDGRRALHVQPGQTLAARVAQLVARELADNAVTVDLERDAYHLMGVAGLPTYNRGVADHQYLFVNGRPVKDRLLMGAVRGAYADMLARDRHAVLALFLQVPAEEVDVNVHPAKTEVRFRDSALVRGIIVTGLRQALATGDRRSAQTPDAGAMKAWQSEPIAPAAPFSVPYSAPETMQGSIFAPARPAGWPSSSAPWQPPRVNEADRKASDAWRGYEAGLMAPPVARAEPASEPAPEAAQHPLGVARGQVAKTYIVAEASDGLVIVDQHAAHERLVLERLRAAGAGEGAAPAQALLLPEVVDLDEPSCDRLEDAAPRLATFGLALERFGPAAMLVRSVPAALAKGDPQALVRDVADDLAKHGDALLLGEKLDLVLATMACHGSVRAGRVLSVPEMNALLREMEATPRSGQCNHGRPTWVKLAHGDIEKLFGRK</sequence>
<keyword evidence="8" id="KW-0378">Hydrolase</keyword>
<evidence type="ECO:0000256" key="2">
    <source>
        <dbReference type="ARBA" id="ARBA00021975"/>
    </source>
</evidence>
<evidence type="ECO:0000256" key="5">
    <source>
        <dbReference type="HAMAP-Rule" id="MF_00149"/>
    </source>
</evidence>
<evidence type="ECO:0000259" key="6">
    <source>
        <dbReference type="SMART" id="SM00853"/>
    </source>
</evidence>
<proteinExistence type="inferred from homology"/>
<dbReference type="RefSeq" id="WP_317973290.1">
    <property type="nucleotide sequence ID" value="NZ_BTFW01000001.1"/>
</dbReference>
<dbReference type="GO" id="GO:0004519">
    <property type="term" value="F:endonuclease activity"/>
    <property type="evidence" value="ECO:0007669"/>
    <property type="project" value="UniProtKB-KW"/>
</dbReference>
<dbReference type="Gene3D" id="3.30.565.10">
    <property type="entry name" value="Histidine kinase-like ATPase, C-terminal domain"/>
    <property type="match status" value="1"/>
</dbReference>
<name>A0ABQ6P2E6_9SPHN</name>
<dbReference type="InterPro" id="IPR020667">
    <property type="entry name" value="DNA_mismatch_repair_MutL"/>
</dbReference>
<dbReference type="InterPro" id="IPR020568">
    <property type="entry name" value="Ribosomal_Su5_D2-typ_SF"/>
</dbReference>